<dbReference type="PANTHER" id="PTHR11406:SF23">
    <property type="entry name" value="PHOSPHOGLYCERATE KINASE 1, CHLOROPLASTIC-RELATED"/>
    <property type="match status" value="1"/>
</dbReference>
<dbReference type="RefSeq" id="WP_369017517.1">
    <property type="nucleotide sequence ID" value="NZ_CP121689.1"/>
</dbReference>
<proteinExistence type="inferred from homology"/>
<dbReference type="HAMAP" id="MF_00145">
    <property type="entry name" value="Phosphoglyc_kinase"/>
    <property type="match status" value="1"/>
</dbReference>
<comment type="similarity">
    <text evidence="2 8 9">Belongs to the phosphoglycerate kinase family.</text>
</comment>
<comment type="subunit">
    <text evidence="8">Monomer.</text>
</comment>
<evidence type="ECO:0000256" key="5">
    <source>
        <dbReference type="ARBA" id="ARBA00022741"/>
    </source>
</evidence>
<dbReference type="InterPro" id="IPR015824">
    <property type="entry name" value="Phosphoglycerate_kinase_N"/>
</dbReference>
<dbReference type="SUPFAM" id="SSF53748">
    <property type="entry name" value="Phosphoglycerate kinase"/>
    <property type="match status" value="1"/>
</dbReference>
<keyword evidence="11" id="KW-1185">Reference proteome</keyword>
<dbReference type="PANTHER" id="PTHR11406">
    <property type="entry name" value="PHOSPHOGLYCERATE KINASE"/>
    <property type="match status" value="1"/>
</dbReference>
<evidence type="ECO:0000313" key="10">
    <source>
        <dbReference type="EMBL" id="WZL75370.1"/>
    </source>
</evidence>
<dbReference type="EC" id="2.7.2.3" evidence="3 8"/>
<evidence type="ECO:0000256" key="4">
    <source>
        <dbReference type="ARBA" id="ARBA00022679"/>
    </source>
</evidence>
<feature type="binding site" evidence="8">
    <location>
        <position position="327"/>
    </location>
    <ligand>
        <name>ATP</name>
        <dbReference type="ChEBI" id="CHEBI:30616"/>
    </ligand>
</feature>
<sequence>MNKKTIKDLSKEELQGKRVLVRVDFNVPLNEKGEVTDNTRIVSSLPTIKYLLENGAKVILVSHLGRPKGKVKEELRMDPVARELEKLLGKKVHKVNQCIGEEVEKAVTELKEGEVLLLENVRFYPEEEAGDEEFARQLAKLADIYVNDAFGTAHRAHASTAVVAKFLPAYAGFLMEKELQVLGEKLNNPDRPFLAILGGAKVSSKIGVIRKLLEKVDILLIGGGMSYTFIKAMGYEVGTSLLEESMIEEARKIMDKAKELKVTFELPEDFVVAPEGKEGVPTQVVKWNQIPPDMGGFDIGPETVEKFGRFIAGAKTIFWNGPLGLFEVDAFAKGTIEIAKKVAASGAVTIVGGGDTIAAIKKAGVEDKITHISTGGGASLEFVEGKKLPGVEALLDK</sequence>
<evidence type="ECO:0000256" key="3">
    <source>
        <dbReference type="ARBA" id="ARBA00013061"/>
    </source>
</evidence>
<feature type="binding site" evidence="8">
    <location>
        <position position="205"/>
    </location>
    <ligand>
        <name>ATP</name>
        <dbReference type="ChEBI" id="CHEBI:30616"/>
    </ligand>
</feature>
<dbReference type="EMBL" id="CP121689">
    <property type="protein sequence ID" value="WZL75370.1"/>
    <property type="molecule type" value="Genomic_DNA"/>
</dbReference>
<keyword evidence="8" id="KW-0963">Cytoplasm</keyword>
<feature type="binding site" evidence="8">
    <location>
        <position position="40"/>
    </location>
    <ligand>
        <name>substrate</name>
    </ligand>
</feature>
<accession>A0ABZ2YCG2</accession>
<dbReference type="PRINTS" id="PR00477">
    <property type="entry name" value="PHGLYCKINASE"/>
</dbReference>
<feature type="binding site" evidence="8">
    <location>
        <position position="296"/>
    </location>
    <ligand>
        <name>ATP</name>
        <dbReference type="ChEBI" id="CHEBI:30616"/>
    </ligand>
</feature>
<evidence type="ECO:0000256" key="6">
    <source>
        <dbReference type="ARBA" id="ARBA00022777"/>
    </source>
</evidence>
<keyword evidence="6 8" id="KW-0418">Kinase</keyword>
<dbReference type="Gene3D" id="3.40.50.1260">
    <property type="entry name" value="Phosphoglycerate kinase, N-terminal domain"/>
    <property type="match status" value="2"/>
</dbReference>
<evidence type="ECO:0000256" key="2">
    <source>
        <dbReference type="ARBA" id="ARBA00008982"/>
    </source>
</evidence>
<evidence type="ECO:0000256" key="1">
    <source>
        <dbReference type="ARBA" id="ARBA00000642"/>
    </source>
</evidence>
<protein>
    <recommendedName>
        <fullName evidence="3 8">Phosphoglycerate kinase</fullName>
        <ecNumber evidence="3 8">2.7.2.3</ecNumber>
    </recommendedName>
</protein>
<reference evidence="10 11" key="1">
    <citation type="submission" date="2023-03" db="EMBL/GenBank/DDBJ databases">
        <title>Novel Species.</title>
        <authorList>
            <person name="Ma S."/>
        </authorList>
    </citation>
    <scope>NUCLEOTIDE SEQUENCE [LARGE SCALE GENOMIC DNA]</scope>
    <source>
        <strain evidence="10 11">B11</strain>
    </source>
</reference>
<feature type="binding site" evidence="8">
    <location>
        <position position="155"/>
    </location>
    <ligand>
        <name>substrate</name>
    </ligand>
</feature>
<dbReference type="InterPro" id="IPR001576">
    <property type="entry name" value="Phosphoglycerate_kinase"/>
</dbReference>
<dbReference type="PROSITE" id="PS00111">
    <property type="entry name" value="PGLYCERATE_KINASE"/>
    <property type="match status" value="1"/>
</dbReference>
<evidence type="ECO:0000256" key="8">
    <source>
        <dbReference type="HAMAP-Rule" id="MF_00145"/>
    </source>
</evidence>
<feature type="binding site" evidence="8">
    <location>
        <begin position="24"/>
        <end position="26"/>
    </location>
    <ligand>
        <name>substrate</name>
    </ligand>
</feature>
<comment type="subcellular location">
    <subcellularLocation>
        <location evidence="8">Cytoplasm</location>
    </subcellularLocation>
</comment>
<feature type="binding site" evidence="8">
    <location>
        <begin position="63"/>
        <end position="66"/>
    </location>
    <ligand>
        <name>substrate</name>
    </ligand>
</feature>
<dbReference type="PIRSF" id="PIRSF000724">
    <property type="entry name" value="Pgk"/>
    <property type="match status" value="1"/>
</dbReference>
<evidence type="ECO:0000313" key="11">
    <source>
        <dbReference type="Proteomes" id="UP001461341"/>
    </source>
</evidence>
<dbReference type="InterPro" id="IPR015911">
    <property type="entry name" value="Phosphoglycerate_kinase_CS"/>
</dbReference>
<dbReference type="CDD" id="cd00318">
    <property type="entry name" value="Phosphoglycerate_kinase"/>
    <property type="match status" value="1"/>
</dbReference>
<keyword evidence="4 8" id="KW-0808">Transferase</keyword>
<gene>
    <name evidence="8" type="primary">pgk</name>
    <name evidence="10" type="ORF">QBE54_07155</name>
</gene>
<dbReference type="InterPro" id="IPR036043">
    <property type="entry name" value="Phosphoglycerate_kinase_sf"/>
</dbReference>
<organism evidence="10 11">
    <name type="scientific">Thermatribacter velox</name>
    <dbReference type="NCBI Taxonomy" id="3039681"/>
    <lineage>
        <taxon>Bacteria</taxon>
        <taxon>Pseudomonadati</taxon>
        <taxon>Atribacterota</taxon>
        <taxon>Atribacteria</taxon>
        <taxon>Atribacterales</taxon>
        <taxon>Thermatribacteraceae</taxon>
        <taxon>Thermatribacter</taxon>
    </lineage>
</organism>
<evidence type="ECO:0000256" key="9">
    <source>
        <dbReference type="RuleBase" id="RU000532"/>
    </source>
</evidence>
<dbReference type="Pfam" id="PF00162">
    <property type="entry name" value="PGK"/>
    <property type="match status" value="1"/>
</dbReference>
<name>A0ABZ2YCG2_9BACT</name>
<feature type="binding site" evidence="8">
    <location>
        <position position="122"/>
    </location>
    <ligand>
        <name>substrate</name>
    </ligand>
</feature>
<comment type="catalytic activity">
    <reaction evidence="1 8 9">
        <text>(2R)-3-phosphoglycerate + ATP = (2R)-3-phospho-glyceroyl phosphate + ADP</text>
        <dbReference type="Rhea" id="RHEA:14801"/>
        <dbReference type="ChEBI" id="CHEBI:30616"/>
        <dbReference type="ChEBI" id="CHEBI:57604"/>
        <dbReference type="ChEBI" id="CHEBI:58272"/>
        <dbReference type="ChEBI" id="CHEBI:456216"/>
        <dbReference type="EC" id="2.7.2.3"/>
    </reaction>
</comment>
<evidence type="ECO:0000256" key="7">
    <source>
        <dbReference type="ARBA" id="ARBA00022840"/>
    </source>
</evidence>
<dbReference type="Proteomes" id="UP001461341">
    <property type="component" value="Chromosome"/>
</dbReference>
<keyword evidence="5 8" id="KW-0547">Nucleotide-binding</keyword>
<dbReference type="GO" id="GO:0004618">
    <property type="term" value="F:phosphoglycerate kinase activity"/>
    <property type="evidence" value="ECO:0007669"/>
    <property type="project" value="UniProtKB-EC"/>
</dbReference>
<feature type="binding site" evidence="8">
    <location>
        <begin position="353"/>
        <end position="356"/>
    </location>
    <ligand>
        <name>ATP</name>
        <dbReference type="ChEBI" id="CHEBI:30616"/>
    </ligand>
</feature>
<keyword evidence="7 8" id="KW-0067">ATP-binding</keyword>
<keyword evidence="8" id="KW-0324">Glycolysis</keyword>
<comment type="pathway">
    <text evidence="8">Carbohydrate degradation; glycolysis; pyruvate from D-glyceraldehyde 3-phosphate: step 2/5.</text>
</comment>